<reference evidence="1" key="1">
    <citation type="journal article" date="2014" name="Int. J. Syst. Evol. Microbiol.">
        <title>Complete genome sequence of Corynebacterium casei LMG S-19264T (=DSM 44701T), isolated from a smear-ripened cheese.</title>
        <authorList>
            <consortium name="US DOE Joint Genome Institute (JGI-PGF)"/>
            <person name="Walter F."/>
            <person name="Albersmeier A."/>
            <person name="Kalinowski J."/>
            <person name="Ruckert C."/>
        </authorList>
    </citation>
    <scope>NUCLEOTIDE SEQUENCE</scope>
    <source>
        <strain evidence="1">CCM 7684</strain>
    </source>
</reference>
<protein>
    <recommendedName>
        <fullName evidence="3">Thioredoxin</fullName>
    </recommendedName>
</protein>
<dbReference type="AlphaFoldDB" id="A0A8J2YKZ0"/>
<dbReference type="Gene3D" id="3.40.30.10">
    <property type="entry name" value="Glutaredoxin"/>
    <property type="match status" value="1"/>
</dbReference>
<dbReference type="Proteomes" id="UP000602745">
    <property type="component" value="Unassembled WGS sequence"/>
</dbReference>
<dbReference type="SUPFAM" id="SSF52833">
    <property type="entry name" value="Thioredoxin-like"/>
    <property type="match status" value="1"/>
</dbReference>
<gene>
    <name evidence="1" type="ORF">GCM10007276_28490</name>
</gene>
<sequence>MTETGDTSRTEPLVWGTGPRTFEVFLEPTCPYSIKAFGKLDQLLEKAGPENITIKIILHSQPWHLYSGVIIRCVLAASTLAGGKEAAKAVLAAVAAHRDEFEPINHCIGPNMEARPGDVIARIEEYTGLQLADAFILPHLDREIKRHTKYARQNGIHVSPSFMINGLVQTTLSSQDEVSEWISHLMEA</sequence>
<dbReference type="EMBL" id="BMCP01000003">
    <property type="protein sequence ID" value="GGE49647.1"/>
    <property type="molecule type" value="Genomic_DNA"/>
</dbReference>
<organism evidence="1 2">
    <name type="scientific">Agaricicola taiwanensis</name>
    <dbReference type="NCBI Taxonomy" id="591372"/>
    <lineage>
        <taxon>Bacteria</taxon>
        <taxon>Pseudomonadati</taxon>
        <taxon>Pseudomonadota</taxon>
        <taxon>Alphaproteobacteria</taxon>
        <taxon>Rhodobacterales</taxon>
        <taxon>Paracoccaceae</taxon>
        <taxon>Agaricicola</taxon>
    </lineage>
</organism>
<accession>A0A8J2YKZ0</accession>
<proteinExistence type="predicted"/>
<keyword evidence="2" id="KW-1185">Reference proteome</keyword>
<reference evidence="1" key="2">
    <citation type="submission" date="2020-09" db="EMBL/GenBank/DDBJ databases">
        <authorList>
            <person name="Sun Q."/>
            <person name="Sedlacek I."/>
        </authorList>
    </citation>
    <scope>NUCLEOTIDE SEQUENCE</scope>
    <source>
        <strain evidence="1">CCM 7684</strain>
    </source>
</reference>
<comment type="caution">
    <text evidence="1">The sequence shown here is derived from an EMBL/GenBank/DDBJ whole genome shotgun (WGS) entry which is preliminary data.</text>
</comment>
<dbReference type="RefSeq" id="WP_229729467.1">
    <property type="nucleotide sequence ID" value="NZ_BMCP01000003.1"/>
</dbReference>
<dbReference type="PANTHER" id="PTHR33875:SF2">
    <property type="entry name" value="ACR183CP"/>
    <property type="match status" value="1"/>
</dbReference>
<dbReference type="InterPro" id="IPR036249">
    <property type="entry name" value="Thioredoxin-like_sf"/>
</dbReference>
<name>A0A8J2YKZ0_9RHOB</name>
<evidence type="ECO:0000313" key="2">
    <source>
        <dbReference type="Proteomes" id="UP000602745"/>
    </source>
</evidence>
<evidence type="ECO:0008006" key="3">
    <source>
        <dbReference type="Google" id="ProtNLM"/>
    </source>
</evidence>
<dbReference type="PANTHER" id="PTHR33875">
    <property type="entry name" value="OS09G0542200 PROTEIN"/>
    <property type="match status" value="1"/>
</dbReference>
<evidence type="ECO:0000313" key="1">
    <source>
        <dbReference type="EMBL" id="GGE49647.1"/>
    </source>
</evidence>